<feature type="region of interest" description="Disordered" evidence="1">
    <location>
        <begin position="128"/>
        <end position="193"/>
    </location>
</feature>
<evidence type="ECO:0000313" key="4">
    <source>
        <dbReference type="Proteomes" id="UP000317303"/>
    </source>
</evidence>
<dbReference type="InterPro" id="IPR036513">
    <property type="entry name" value="STAS_dom_sf"/>
</dbReference>
<organism evidence="3 4">
    <name type="scientific">Prauserella rugosa</name>
    <dbReference type="NCBI Taxonomy" id="43354"/>
    <lineage>
        <taxon>Bacteria</taxon>
        <taxon>Bacillati</taxon>
        <taxon>Actinomycetota</taxon>
        <taxon>Actinomycetes</taxon>
        <taxon>Pseudonocardiales</taxon>
        <taxon>Pseudonocardiaceae</taxon>
        <taxon>Prauserella</taxon>
    </lineage>
</organism>
<name>A0A660CAT3_9PSEU</name>
<gene>
    <name evidence="3" type="ORF">JD82_01279</name>
</gene>
<dbReference type="InterPro" id="IPR002645">
    <property type="entry name" value="STAS_dom"/>
</dbReference>
<evidence type="ECO:0000256" key="1">
    <source>
        <dbReference type="SAM" id="MobiDB-lite"/>
    </source>
</evidence>
<dbReference type="Proteomes" id="UP000317303">
    <property type="component" value="Unassembled WGS sequence"/>
</dbReference>
<accession>A0A660CAT3</accession>
<evidence type="ECO:0000313" key="3">
    <source>
        <dbReference type="EMBL" id="TWH19454.1"/>
    </source>
</evidence>
<feature type="compositionally biased region" description="Low complexity" evidence="1">
    <location>
        <begin position="137"/>
        <end position="151"/>
    </location>
</feature>
<reference evidence="3 4" key="1">
    <citation type="submission" date="2019-07" db="EMBL/GenBank/DDBJ databases">
        <title>R&amp;d 2014.</title>
        <authorList>
            <person name="Klenk H.-P."/>
        </authorList>
    </citation>
    <scope>NUCLEOTIDE SEQUENCE [LARGE SCALE GENOMIC DNA]</scope>
    <source>
        <strain evidence="3 4">DSM 43194</strain>
    </source>
</reference>
<protein>
    <submittedName>
        <fullName evidence="3">Anti-anti-sigma factor</fullName>
    </submittedName>
</protein>
<dbReference type="SUPFAM" id="SSF52091">
    <property type="entry name" value="SpoIIaa-like"/>
    <property type="match status" value="1"/>
</dbReference>
<dbReference type="Gene3D" id="3.30.750.24">
    <property type="entry name" value="STAS domain"/>
    <property type="match status" value="1"/>
</dbReference>
<dbReference type="PROSITE" id="PS50801">
    <property type="entry name" value="STAS"/>
    <property type="match status" value="1"/>
</dbReference>
<dbReference type="AlphaFoldDB" id="A0A660CAT3"/>
<evidence type="ECO:0000259" key="2">
    <source>
        <dbReference type="PROSITE" id="PS50801"/>
    </source>
</evidence>
<dbReference type="CDD" id="cd07043">
    <property type="entry name" value="STAS_anti-anti-sigma_factors"/>
    <property type="match status" value="1"/>
</dbReference>
<sequence>MGQTLEVRGIRFHERVEICEAVGELDLGTAPLLEDRLRHYRIRDLALVVVDLSHVDFCSVAGARVLEQASLDASDDGRQLAVVGSAPVRRVAALAGLDTRVAWRPSVADAVHVAAGVVALRERAARENSPRRDVRRAAAAGATEEPESPAAWGDAFTRSAPAWGGSPWNDAVGAGPAWAGGLVPGRPRAAGAG</sequence>
<proteinExistence type="predicted"/>
<feature type="domain" description="STAS" evidence="2">
    <location>
        <begin position="23"/>
        <end position="114"/>
    </location>
</feature>
<dbReference type="Pfam" id="PF01740">
    <property type="entry name" value="STAS"/>
    <property type="match status" value="1"/>
</dbReference>
<keyword evidence="4" id="KW-1185">Reference proteome</keyword>
<dbReference type="EMBL" id="VLJV01000001">
    <property type="protein sequence ID" value="TWH19454.1"/>
    <property type="molecule type" value="Genomic_DNA"/>
</dbReference>
<comment type="caution">
    <text evidence="3">The sequence shown here is derived from an EMBL/GenBank/DDBJ whole genome shotgun (WGS) entry which is preliminary data.</text>
</comment>